<evidence type="ECO:0000313" key="3">
    <source>
        <dbReference type="EMBL" id="GLZ81038.1"/>
    </source>
</evidence>
<reference evidence="3" key="1">
    <citation type="submission" date="2023-03" db="EMBL/GenBank/DDBJ databases">
        <title>Actinorhabdospora filicis NBRC 111898.</title>
        <authorList>
            <person name="Ichikawa N."/>
            <person name="Sato H."/>
            <person name="Tonouchi N."/>
        </authorList>
    </citation>
    <scope>NUCLEOTIDE SEQUENCE</scope>
    <source>
        <strain evidence="3">NBRC 111898</strain>
    </source>
</reference>
<dbReference type="EMBL" id="BSTX01000004">
    <property type="protein sequence ID" value="GLZ81038.1"/>
    <property type="molecule type" value="Genomic_DNA"/>
</dbReference>
<dbReference type="RefSeq" id="WP_285666362.1">
    <property type="nucleotide sequence ID" value="NZ_BSTX01000004.1"/>
</dbReference>
<sequence length="506" mass="55127">MTSEFTPKKKRRTLTRRAILGAMGIGVLGAAGYAGGGEIPGRPGHTDRNPVATENAETGDRRWRPDARGVATSTDAHGEIQGYASLTSVERGETIDFHVSTSGAEQYRISIYRLGHYQGAGARLMTTSPPLAGSARQIPDCDPETGSVGCEWPVSWTLGVPRSWTSGTYIAVFDTVSGRRGYTPFVVRELDRAADLLVVLPFTTYQGYNLWPVIGRSGKSFYNGHNPDGTLGGHKNRAFTVCFRRPYQDAGLPVWFEMDQNFVHWAEGNGYDATYASSVDLHAGRVDPSRYKAIVFPGHDEYWTTPMRSALEDALAAGTHVAFLGANNVYWHTRVEPDSNGVAHGHVTCYKEAPDPYAGDEGTTVKFRDLPGMAEQALIGVMYNGLPHRPEPLVVKGARHWFWSGTGLKNGDKIPAMVAIEADGVDGASPNPSGAQRTLLSASPYKHRGAHKRVQNTSLVEYDSGTMVFVAGTFFWPLALYKEGQINEHVRRATTNLLGRMIGPPA</sequence>
<name>A0A9W6WCF8_9ACTN</name>
<keyword evidence="4" id="KW-1185">Reference proteome</keyword>
<gene>
    <name evidence="3" type="ORF">Afil01_58450</name>
</gene>
<accession>A0A9W6WCF8</accession>
<evidence type="ECO:0000313" key="4">
    <source>
        <dbReference type="Proteomes" id="UP001165079"/>
    </source>
</evidence>
<dbReference type="CDD" id="cd03128">
    <property type="entry name" value="GAT_1"/>
    <property type="match status" value="1"/>
</dbReference>
<evidence type="ECO:0000256" key="1">
    <source>
        <dbReference type="SAM" id="MobiDB-lite"/>
    </source>
</evidence>
<dbReference type="Proteomes" id="UP001165079">
    <property type="component" value="Unassembled WGS sequence"/>
</dbReference>
<feature type="domain" description="N,N-dimethylformamidase beta subunit-like C-terminal" evidence="2">
    <location>
        <begin position="108"/>
        <end position="481"/>
    </location>
</feature>
<dbReference type="InterPro" id="IPR046540">
    <property type="entry name" value="DMFA2_C"/>
</dbReference>
<feature type="region of interest" description="Disordered" evidence="1">
    <location>
        <begin position="38"/>
        <end position="61"/>
    </location>
</feature>
<organism evidence="3 4">
    <name type="scientific">Actinorhabdospora filicis</name>
    <dbReference type="NCBI Taxonomy" id="1785913"/>
    <lineage>
        <taxon>Bacteria</taxon>
        <taxon>Bacillati</taxon>
        <taxon>Actinomycetota</taxon>
        <taxon>Actinomycetes</taxon>
        <taxon>Micromonosporales</taxon>
        <taxon>Micromonosporaceae</taxon>
        <taxon>Actinorhabdospora</taxon>
    </lineage>
</organism>
<dbReference type="AlphaFoldDB" id="A0A9W6WCF8"/>
<protein>
    <recommendedName>
        <fullName evidence="2">N,N-dimethylformamidase beta subunit-like C-terminal domain-containing protein</fullName>
    </recommendedName>
</protein>
<comment type="caution">
    <text evidence="3">The sequence shown here is derived from an EMBL/GenBank/DDBJ whole genome shotgun (WGS) entry which is preliminary data.</text>
</comment>
<evidence type="ECO:0000259" key="2">
    <source>
        <dbReference type="Pfam" id="PF20254"/>
    </source>
</evidence>
<dbReference type="Pfam" id="PF20254">
    <property type="entry name" value="DMFA2_C"/>
    <property type="match status" value="1"/>
</dbReference>
<proteinExistence type="predicted"/>